<accession>A0A2P2PSL8</accession>
<dbReference type="EMBL" id="GGEC01077155">
    <property type="protein sequence ID" value="MBX57639.1"/>
    <property type="molecule type" value="Transcribed_RNA"/>
</dbReference>
<sequence length="43" mass="5155">MVVSTVFQAKYLLRKWLFLELLVYITDNITRKIQFVTIPLNII</sequence>
<proteinExistence type="predicted"/>
<organism evidence="1">
    <name type="scientific">Rhizophora mucronata</name>
    <name type="common">Asiatic mangrove</name>
    <dbReference type="NCBI Taxonomy" id="61149"/>
    <lineage>
        <taxon>Eukaryota</taxon>
        <taxon>Viridiplantae</taxon>
        <taxon>Streptophyta</taxon>
        <taxon>Embryophyta</taxon>
        <taxon>Tracheophyta</taxon>
        <taxon>Spermatophyta</taxon>
        <taxon>Magnoliopsida</taxon>
        <taxon>eudicotyledons</taxon>
        <taxon>Gunneridae</taxon>
        <taxon>Pentapetalae</taxon>
        <taxon>rosids</taxon>
        <taxon>fabids</taxon>
        <taxon>Malpighiales</taxon>
        <taxon>Rhizophoraceae</taxon>
        <taxon>Rhizophora</taxon>
    </lineage>
</organism>
<dbReference type="AlphaFoldDB" id="A0A2P2PSL8"/>
<protein>
    <submittedName>
        <fullName evidence="1">Uncharacterized protein</fullName>
    </submittedName>
</protein>
<reference evidence="1" key="1">
    <citation type="submission" date="2018-02" db="EMBL/GenBank/DDBJ databases">
        <title>Rhizophora mucronata_Transcriptome.</title>
        <authorList>
            <person name="Meera S.P."/>
            <person name="Sreeshan A."/>
            <person name="Augustine A."/>
        </authorList>
    </citation>
    <scope>NUCLEOTIDE SEQUENCE</scope>
    <source>
        <tissue evidence="1">Leaf</tissue>
    </source>
</reference>
<evidence type="ECO:0000313" key="1">
    <source>
        <dbReference type="EMBL" id="MBX57639.1"/>
    </source>
</evidence>
<name>A0A2P2PSL8_RHIMU</name>